<dbReference type="Gene3D" id="3.30.1330.40">
    <property type="entry name" value="RutC-like"/>
    <property type="match status" value="1"/>
</dbReference>
<dbReference type="Pfam" id="PF01042">
    <property type="entry name" value="Ribonuc_L-PSP"/>
    <property type="match status" value="1"/>
</dbReference>
<dbReference type="InterPro" id="IPR006056">
    <property type="entry name" value="RidA"/>
</dbReference>
<dbReference type="FunFam" id="3.30.1330.40:FF:000001">
    <property type="entry name" value="L-PSP family endoribonuclease"/>
    <property type="match status" value="1"/>
</dbReference>
<dbReference type="GO" id="GO:0019239">
    <property type="term" value="F:deaminase activity"/>
    <property type="evidence" value="ECO:0007669"/>
    <property type="project" value="TreeGrafter"/>
</dbReference>
<dbReference type="NCBIfam" id="TIGR00004">
    <property type="entry name" value="Rid family detoxifying hydrolase"/>
    <property type="match status" value="1"/>
</dbReference>
<dbReference type="InterPro" id="IPR035959">
    <property type="entry name" value="RutC-like_sf"/>
</dbReference>
<dbReference type="GO" id="GO:0005829">
    <property type="term" value="C:cytosol"/>
    <property type="evidence" value="ECO:0007669"/>
    <property type="project" value="TreeGrafter"/>
</dbReference>
<organism evidence="2">
    <name type="scientific">freshwater metagenome</name>
    <dbReference type="NCBI Taxonomy" id="449393"/>
    <lineage>
        <taxon>unclassified sequences</taxon>
        <taxon>metagenomes</taxon>
        <taxon>ecological metagenomes</taxon>
    </lineage>
</organism>
<dbReference type="PANTHER" id="PTHR11803:SF58">
    <property type="entry name" value="PROTEIN HMF1-RELATED"/>
    <property type="match status" value="1"/>
</dbReference>
<evidence type="ECO:0000256" key="1">
    <source>
        <dbReference type="ARBA" id="ARBA00010552"/>
    </source>
</evidence>
<evidence type="ECO:0000313" key="2">
    <source>
        <dbReference type="EMBL" id="CAB4942978.1"/>
    </source>
</evidence>
<dbReference type="CDD" id="cd00448">
    <property type="entry name" value="YjgF_YER057c_UK114_family"/>
    <property type="match status" value="1"/>
</dbReference>
<comment type="similarity">
    <text evidence="1">Belongs to the RutC family.</text>
</comment>
<proteinExistence type="inferred from homology"/>
<name>A0A6J7JHE6_9ZZZZ</name>
<dbReference type="EMBL" id="CAFBMK010000261">
    <property type="protein sequence ID" value="CAB4942978.1"/>
    <property type="molecule type" value="Genomic_DNA"/>
</dbReference>
<sequence>MSIDRTPFVVPGAPPAIGPYVHAVASGGLLFCSGQIPLDPESGELVGETPAEQARQCLENLAAVCEGAGARLADAVRCTVYLTDMAAFGDVNEVYGSFFPEDPPARLALGVAALPKGALVEVEAVVALRVDRAAPKA</sequence>
<dbReference type="PANTHER" id="PTHR11803">
    <property type="entry name" value="2-IMINOBUTANOATE/2-IMINOPROPANOATE DEAMINASE RIDA"/>
    <property type="match status" value="1"/>
</dbReference>
<accession>A0A6J7JHE6</accession>
<protein>
    <submittedName>
        <fullName evidence="2">Unannotated protein</fullName>
    </submittedName>
</protein>
<gene>
    <name evidence="2" type="ORF">UFOPK3564_03058</name>
</gene>
<dbReference type="SUPFAM" id="SSF55298">
    <property type="entry name" value="YjgF-like"/>
    <property type="match status" value="1"/>
</dbReference>
<dbReference type="AlphaFoldDB" id="A0A6J7JHE6"/>
<dbReference type="InterPro" id="IPR006175">
    <property type="entry name" value="YjgF/YER057c/UK114"/>
</dbReference>
<reference evidence="2" key="1">
    <citation type="submission" date="2020-05" db="EMBL/GenBank/DDBJ databases">
        <authorList>
            <person name="Chiriac C."/>
            <person name="Salcher M."/>
            <person name="Ghai R."/>
            <person name="Kavagutti S V."/>
        </authorList>
    </citation>
    <scope>NUCLEOTIDE SEQUENCE</scope>
</reference>